<dbReference type="SUPFAM" id="SSF52540">
    <property type="entry name" value="P-loop containing nucleoside triphosphate hydrolases"/>
    <property type="match status" value="1"/>
</dbReference>
<dbReference type="RefSeq" id="WP_092788185.1">
    <property type="nucleotide sequence ID" value="NZ_FNAP01000036.1"/>
</dbReference>
<dbReference type="STRING" id="69960.SAMN05421720_1365"/>
<dbReference type="EMBL" id="FNAP01000036">
    <property type="protein sequence ID" value="SDF10883.1"/>
    <property type="molecule type" value="Genomic_DNA"/>
</dbReference>
<organism evidence="2 3">
    <name type="scientific">Rhodospira trueperi</name>
    <dbReference type="NCBI Taxonomy" id="69960"/>
    <lineage>
        <taxon>Bacteria</taxon>
        <taxon>Pseudomonadati</taxon>
        <taxon>Pseudomonadota</taxon>
        <taxon>Alphaproteobacteria</taxon>
        <taxon>Rhodospirillales</taxon>
        <taxon>Rhodospirillaceae</taxon>
        <taxon>Rhodospira</taxon>
    </lineage>
</organism>
<reference evidence="2 3" key="1">
    <citation type="submission" date="2016-10" db="EMBL/GenBank/DDBJ databases">
        <authorList>
            <person name="de Groot N.N."/>
        </authorList>
    </citation>
    <scope>NUCLEOTIDE SEQUENCE [LARGE SCALE GENOMIC DNA]</scope>
    <source>
        <strain evidence="2 3">ATCC 700224</strain>
    </source>
</reference>
<feature type="region of interest" description="Disordered" evidence="1">
    <location>
        <begin position="52"/>
        <end position="72"/>
    </location>
</feature>
<accession>A0A1G7IE16</accession>
<dbReference type="Gene3D" id="3.40.50.300">
    <property type="entry name" value="P-loop containing nucleotide triphosphate hydrolases"/>
    <property type="match status" value="1"/>
</dbReference>
<protein>
    <recommendedName>
        <fullName evidence="4">Phage infection protein</fullName>
    </recommendedName>
</protein>
<evidence type="ECO:0000313" key="2">
    <source>
        <dbReference type="EMBL" id="SDF10883.1"/>
    </source>
</evidence>
<feature type="compositionally biased region" description="Basic and acidic residues" evidence="1">
    <location>
        <begin position="52"/>
        <end position="70"/>
    </location>
</feature>
<dbReference type="Proteomes" id="UP000199412">
    <property type="component" value="Unassembled WGS sequence"/>
</dbReference>
<name>A0A1G7IE16_9PROT</name>
<keyword evidence="3" id="KW-1185">Reference proteome</keyword>
<dbReference type="AlphaFoldDB" id="A0A1G7IE16"/>
<evidence type="ECO:0008006" key="4">
    <source>
        <dbReference type="Google" id="ProtNLM"/>
    </source>
</evidence>
<evidence type="ECO:0000256" key="1">
    <source>
        <dbReference type="SAM" id="MobiDB-lite"/>
    </source>
</evidence>
<sequence length="720" mass="82330">MRALKLDLEYCYGIRKLEHSFDFTRCNAVALYAPNGAMKSSLARTFQDISDNKKSSDRMFPDRPTKRSVLDDNGDEIDPESILIIRPYDEHFGGSEKTSTLLVNAVLRKEYEALNEGIEAAKKTLLSALKDQSGTRKDIVAEISSTFTKTPEQFLLAISRIAGEVSEQQEAPFAEIPYDLVFDPKVVEMLQQEQVRGALEEYIKRFNELIDQSQYFRRGTFTYYNAGVIAKALSDNGFFDAAHSVSLNAGEKIEITSRKQLEELVKAEKENITLDADLRKKFEAIEKLIYKNANVREFNSFVSANEDILPALTNIADFKEKVWKSYLVKHRDAFDHLVKEIGAAAEKRKKIEEAARNERTAWQDVIDIFNERFFVPFELKVTNLVSVVLNEDKIPKLGFTFKEGGDQKDVERDALLEVLSTGERRAFYILNIIFEIEARRKVGQKTLIIVDDVADSFDYKNKYAIIQYLKDIAEDDRFRQVILTHNFDFFRTIQSRFVNYRSCFMVTRKESGIDINNAVGIKNIFVNDWKNNFGREPRKRIASIPFMRNLVEFTKGEGDPDYATLTSLLHIKDGTASIQDSDLFDIYLRIFGARPEIADPPAGAVLDLVYQEADDCLGDGDAANFENKIVLSIATRLRAEQYMLGRINDPTLPGTITGNQTTELLKRFRREFPGDIAISAIDRVVLMTPENIHLNSFMYEPILDMSDEHLRKIYRNITAL</sequence>
<dbReference type="OrthoDB" id="4770574at2"/>
<proteinExistence type="predicted"/>
<evidence type="ECO:0000313" key="3">
    <source>
        <dbReference type="Proteomes" id="UP000199412"/>
    </source>
</evidence>
<dbReference type="InterPro" id="IPR027417">
    <property type="entry name" value="P-loop_NTPase"/>
</dbReference>
<gene>
    <name evidence="2" type="ORF">SAMN05421720_1365</name>
</gene>